<gene>
    <name evidence="1" type="ORF">NITLEN_50216</name>
</gene>
<proteinExistence type="predicted"/>
<dbReference type="EMBL" id="OUNR01000018">
    <property type="protein sequence ID" value="SPP66176.1"/>
    <property type="molecule type" value="Genomic_DNA"/>
</dbReference>
<evidence type="ECO:0008006" key="3">
    <source>
        <dbReference type="Google" id="ProtNLM"/>
    </source>
</evidence>
<keyword evidence="2" id="KW-1185">Reference proteome</keyword>
<dbReference type="Proteomes" id="UP000248168">
    <property type="component" value="Unassembled WGS sequence"/>
</dbReference>
<evidence type="ECO:0000313" key="2">
    <source>
        <dbReference type="Proteomes" id="UP000248168"/>
    </source>
</evidence>
<accession>A0A330LGE3</accession>
<reference evidence="2" key="1">
    <citation type="submission" date="2018-04" db="EMBL/GenBank/DDBJ databases">
        <authorList>
            <person name="Lucker S."/>
            <person name="Sakoula D."/>
        </authorList>
    </citation>
    <scope>NUCLEOTIDE SEQUENCE [LARGE SCALE GENOMIC DNA]</scope>
</reference>
<dbReference type="AlphaFoldDB" id="A0A330LGE3"/>
<dbReference type="Gene3D" id="3.30.470.20">
    <property type="entry name" value="ATP-grasp fold, B domain"/>
    <property type="match status" value="1"/>
</dbReference>
<dbReference type="SUPFAM" id="SSF56059">
    <property type="entry name" value="Glutathione synthetase ATP-binding domain-like"/>
    <property type="match status" value="1"/>
</dbReference>
<sequence>MDAIRAVSPPAVKAPLRGVRDSCATMLQAMQMLNRSRVRPSLRVLSCKWQFCKRYVANGCRVKRILTLPHKPEPDSVLFKICHRLGVRMVDRGGIKADLAIHWEDRTVRQREATLDRVSLTQPVLNSRCLDISKCRVEVVHQAVFGYGLAVNPREFTGRCVKKSNENALHDGTIIQGPVAQVDELCVYQRVVNNSRDGKFVEDIRVPVFGKTIPFCYRKIRPIERRFSNQNNLAELCEVSEVLSAQEVDLVLRFCHEMGLDYGEVDVLRDEDDGRIHIIDVNNTPFGPPNHLGENDVRQALNKLSAAFQSEFLVIGRALVARSRL</sequence>
<dbReference type="InParanoid" id="A0A330LGE3"/>
<name>A0A330LGE3_9BACT</name>
<evidence type="ECO:0000313" key="1">
    <source>
        <dbReference type="EMBL" id="SPP66176.1"/>
    </source>
</evidence>
<protein>
    <recommendedName>
        <fullName evidence="3">ATP-grasp domain-containing protein</fullName>
    </recommendedName>
</protein>
<organism evidence="1 2">
    <name type="scientific">Nitrospira lenta</name>
    <dbReference type="NCBI Taxonomy" id="1436998"/>
    <lineage>
        <taxon>Bacteria</taxon>
        <taxon>Pseudomonadati</taxon>
        <taxon>Nitrospirota</taxon>
        <taxon>Nitrospiria</taxon>
        <taxon>Nitrospirales</taxon>
        <taxon>Nitrospiraceae</taxon>
        <taxon>Nitrospira</taxon>
    </lineage>
</organism>